<evidence type="ECO:0000313" key="3">
    <source>
        <dbReference type="Proteomes" id="UP000663851"/>
    </source>
</evidence>
<proteinExistence type="predicted"/>
<feature type="transmembrane region" description="Helical" evidence="1">
    <location>
        <begin position="42"/>
        <end position="62"/>
    </location>
</feature>
<gene>
    <name evidence="2" type="ORF">HFQ381_LOCUS31727</name>
</gene>
<keyword evidence="1" id="KW-1133">Transmembrane helix</keyword>
<comment type="caution">
    <text evidence="2">The sequence shown here is derived from an EMBL/GenBank/DDBJ whole genome shotgun (WGS) entry which is preliminary data.</text>
</comment>
<keyword evidence="1" id="KW-0812">Transmembrane</keyword>
<evidence type="ECO:0000256" key="1">
    <source>
        <dbReference type="SAM" id="Phobius"/>
    </source>
</evidence>
<dbReference type="AlphaFoldDB" id="A0A820ZPK5"/>
<reference evidence="2" key="1">
    <citation type="submission" date="2021-02" db="EMBL/GenBank/DDBJ databases">
        <authorList>
            <person name="Nowell W R."/>
        </authorList>
    </citation>
    <scope>NUCLEOTIDE SEQUENCE</scope>
</reference>
<sequence length="117" mass="13216">MPLANSLAKLTNIYLGFPIFIGGTLGNLLHILLLWPNRRNSCAFLFLFSSLINCIALFYGLFTRILSDSFDSDWSTTNRIWCKSRVALTSTTFFYLINIHLPSNNMDSDSNNCILIG</sequence>
<accession>A0A820ZPK5</accession>
<feature type="transmembrane region" description="Helical" evidence="1">
    <location>
        <begin position="12"/>
        <end position="35"/>
    </location>
</feature>
<protein>
    <submittedName>
        <fullName evidence="2">Uncharacterized protein</fullName>
    </submittedName>
</protein>
<name>A0A820ZPK5_9BILA</name>
<evidence type="ECO:0000313" key="2">
    <source>
        <dbReference type="EMBL" id="CAF4565793.1"/>
    </source>
</evidence>
<dbReference type="Proteomes" id="UP000663851">
    <property type="component" value="Unassembled WGS sequence"/>
</dbReference>
<keyword evidence="1" id="KW-0472">Membrane</keyword>
<dbReference type="EMBL" id="CAJOBO010006773">
    <property type="protein sequence ID" value="CAF4565793.1"/>
    <property type="molecule type" value="Genomic_DNA"/>
</dbReference>
<organism evidence="2 3">
    <name type="scientific">Rotaria socialis</name>
    <dbReference type="NCBI Taxonomy" id="392032"/>
    <lineage>
        <taxon>Eukaryota</taxon>
        <taxon>Metazoa</taxon>
        <taxon>Spiralia</taxon>
        <taxon>Gnathifera</taxon>
        <taxon>Rotifera</taxon>
        <taxon>Eurotatoria</taxon>
        <taxon>Bdelloidea</taxon>
        <taxon>Philodinida</taxon>
        <taxon>Philodinidae</taxon>
        <taxon>Rotaria</taxon>
    </lineage>
</organism>